<name>A0ABR7WGD0_9ACTN</name>
<accession>A0ABR7WGD0</accession>
<evidence type="ECO:0000313" key="2">
    <source>
        <dbReference type="Proteomes" id="UP000602395"/>
    </source>
</evidence>
<sequence>MSAEEYEFVVDGTLSDRAIACFPELTADIDHRHTTTRLTGALTDTAAVRGVMARIDTLGLVLLEFRVR</sequence>
<keyword evidence="2" id="KW-1185">Reference proteome</keyword>
<comment type="caution">
    <text evidence="1">The sequence shown here is derived from an EMBL/GenBank/DDBJ whole genome shotgun (WGS) entry which is preliminary data.</text>
</comment>
<dbReference type="Proteomes" id="UP000602395">
    <property type="component" value="Unassembled WGS sequence"/>
</dbReference>
<organism evidence="1 2">
    <name type="scientific">Gordonia hankookensis</name>
    <dbReference type="NCBI Taxonomy" id="589403"/>
    <lineage>
        <taxon>Bacteria</taxon>
        <taxon>Bacillati</taxon>
        <taxon>Actinomycetota</taxon>
        <taxon>Actinomycetes</taxon>
        <taxon>Mycobacteriales</taxon>
        <taxon>Gordoniaceae</taxon>
        <taxon>Gordonia</taxon>
    </lineage>
</organism>
<protein>
    <submittedName>
        <fullName evidence="1">Uncharacterized protein</fullName>
    </submittedName>
</protein>
<proteinExistence type="predicted"/>
<dbReference type="RefSeq" id="WP_190267370.1">
    <property type="nucleotide sequence ID" value="NZ_BAABAD010000004.1"/>
</dbReference>
<dbReference type="EMBL" id="JACWMS010000002">
    <property type="protein sequence ID" value="MBD1320789.1"/>
    <property type="molecule type" value="Genomic_DNA"/>
</dbReference>
<reference evidence="1 2" key="1">
    <citation type="submission" date="2020-09" db="EMBL/GenBank/DDBJ databases">
        <title>Novel species in genus Gordonia.</title>
        <authorList>
            <person name="Zhang G."/>
        </authorList>
    </citation>
    <scope>NUCLEOTIDE SEQUENCE [LARGE SCALE GENOMIC DNA]</scope>
    <source>
        <strain evidence="1 2">ON-33</strain>
    </source>
</reference>
<gene>
    <name evidence="1" type="ORF">IDF66_14485</name>
</gene>
<evidence type="ECO:0000313" key="1">
    <source>
        <dbReference type="EMBL" id="MBD1320789.1"/>
    </source>
</evidence>